<accession>A0A0V0RCS8</accession>
<dbReference type="AlphaFoldDB" id="A0A0V0RCS8"/>
<evidence type="ECO:0000313" key="2">
    <source>
        <dbReference type="Proteomes" id="UP000054630"/>
    </source>
</evidence>
<comment type="caution">
    <text evidence="1">The sequence shown here is derived from an EMBL/GenBank/DDBJ whole genome shotgun (WGS) entry which is preliminary data.</text>
</comment>
<dbReference type="EMBL" id="JYDL01000522">
    <property type="protein sequence ID" value="KRX12311.1"/>
    <property type="molecule type" value="Genomic_DNA"/>
</dbReference>
<protein>
    <submittedName>
        <fullName evidence="1">Uncharacterized protein</fullName>
    </submittedName>
</protein>
<reference evidence="1 2" key="1">
    <citation type="submission" date="2015-01" db="EMBL/GenBank/DDBJ databases">
        <title>Evolution of Trichinella species and genotypes.</title>
        <authorList>
            <person name="Korhonen P.K."/>
            <person name="Edoardo P."/>
            <person name="Giuseppe L.R."/>
            <person name="Gasser R.B."/>
        </authorList>
    </citation>
    <scope>NUCLEOTIDE SEQUENCE [LARGE SCALE GENOMIC DNA]</scope>
    <source>
        <strain evidence="1">ISS37</strain>
    </source>
</reference>
<sequence>MPSPILIPVARSATPPCPQSITHQLLYTRVPFIVLCIHSEWDIRPKTLRHLPSVVKPVANAYSNCWAIYVRTPPVQHPSIVIYP</sequence>
<evidence type="ECO:0000313" key="1">
    <source>
        <dbReference type="EMBL" id="KRX12311.1"/>
    </source>
</evidence>
<name>A0A0V0RCS8_9BILA</name>
<proteinExistence type="predicted"/>
<dbReference type="Proteomes" id="UP000054630">
    <property type="component" value="Unassembled WGS sequence"/>
</dbReference>
<keyword evidence="2" id="KW-1185">Reference proteome</keyword>
<gene>
    <name evidence="1" type="ORF">T07_10059</name>
</gene>
<organism evidence="1 2">
    <name type="scientific">Trichinella nelsoni</name>
    <dbReference type="NCBI Taxonomy" id="6336"/>
    <lineage>
        <taxon>Eukaryota</taxon>
        <taxon>Metazoa</taxon>
        <taxon>Ecdysozoa</taxon>
        <taxon>Nematoda</taxon>
        <taxon>Enoplea</taxon>
        <taxon>Dorylaimia</taxon>
        <taxon>Trichinellida</taxon>
        <taxon>Trichinellidae</taxon>
        <taxon>Trichinella</taxon>
    </lineage>
</organism>